<dbReference type="EMBL" id="KZ679131">
    <property type="protein sequence ID" value="PTB77085.1"/>
    <property type="molecule type" value="Genomic_DNA"/>
</dbReference>
<keyword evidence="3" id="KW-1185">Reference proteome</keyword>
<dbReference type="Proteomes" id="UP000240760">
    <property type="component" value="Unassembled WGS sequence"/>
</dbReference>
<feature type="transmembrane region" description="Helical" evidence="1">
    <location>
        <begin position="158"/>
        <end position="180"/>
    </location>
</feature>
<name>A0A2T4C6A4_TRILO</name>
<keyword evidence="1" id="KW-0812">Transmembrane</keyword>
<keyword evidence="1" id="KW-0472">Membrane</keyword>
<gene>
    <name evidence="2" type="ORF">M440DRAFT_1456765</name>
</gene>
<evidence type="ECO:0000313" key="3">
    <source>
        <dbReference type="Proteomes" id="UP000240760"/>
    </source>
</evidence>
<dbReference type="AlphaFoldDB" id="A0A2T4C6A4"/>
<accession>A0A2T4C6A4</accession>
<keyword evidence="1" id="KW-1133">Transmembrane helix</keyword>
<protein>
    <submittedName>
        <fullName evidence="2">Uncharacterized protein</fullName>
    </submittedName>
</protein>
<evidence type="ECO:0000256" key="1">
    <source>
        <dbReference type="SAM" id="Phobius"/>
    </source>
</evidence>
<evidence type="ECO:0000313" key="2">
    <source>
        <dbReference type="EMBL" id="PTB77085.1"/>
    </source>
</evidence>
<proteinExistence type="predicted"/>
<dbReference type="STRING" id="983965.A0A2T4C6A4"/>
<reference evidence="2 3" key="1">
    <citation type="submission" date="2016-07" db="EMBL/GenBank/DDBJ databases">
        <title>Multiple horizontal gene transfer events from other fungi enriched the ability of initially mycotrophic Trichoderma (Ascomycota) to feed on dead plant biomass.</title>
        <authorList>
            <consortium name="DOE Joint Genome Institute"/>
            <person name="Aerts A."/>
            <person name="Atanasova L."/>
            <person name="Chenthamara K."/>
            <person name="Zhang J."/>
            <person name="Grujic M."/>
            <person name="Henrissat B."/>
            <person name="Kuo A."/>
            <person name="Salamov A."/>
            <person name="Lipzen A."/>
            <person name="Labutti K."/>
            <person name="Barry K."/>
            <person name="Miao Y."/>
            <person name="Rahimi M.J."/>
            <person name="Shen Q."/>
            <person name="Grigoriev I.V."/>
            <person name="Kubicek C.P."/>
            <person name="Druzhinina I.S."/>
        </authorList>
    </citation>
    <scope>NUCLEOTIDE SEQUENCE [LARGE SCALE GENOMIC DNA]</scope>
    <source>
        <strain evidence="2 3">ATCC 18648</strain>
    </source>
</reference>
<sequence>MAAIRVGGPPWLKALVGRADETTATVELDLMSSNLETTEVWNGRDLARCIGRGAVREVLVLYHGKGLPKNAVKRVMSFSEALTKGYLDSSSDSPQSFWQKARALLPSAYVGQSNKDCETDNRKISNDQQNEVIFVVNNRTESPNISHNRCNNIWKEGLSCACLSVLCQVGVIMYAAFTAYSRDKGVIDTYAFPLFAAGTILLSCGIGASAYVVGSSTKK</sequence>
<organism evidence="2 3">
    <name type="scientific">Trichoderma longibrachiatum ATCC 18648</name>
    <dbReference type="NCBI Taxonomy" id="983965"/>
    <lineage>
        <taxon>Eukaryota</taxon>
        <taxon>Fungi</taxon>
        <taxon>Dikarya</taxon>
        <taxon>Ascomycota</taxon>
        <taxon>Pezizomycotina</taxon>
        <taxon>Sordariomycetes</taxon>
        <taxon>Hypocreomycetidae</taxon>
        <taxon>Hypocreales</taxon>
        <taxon>Hypocreaceae</taxon>
        <taxon>Trichoderma</taxon>
    </lineage>
</organism>
<feature type="transmembrane region" description="Helical" evidence="1">
    <location>
        <begin position="192"/>
        <end position="213"/>
    </location>
</feature>
<dbReference type="OrthoDB" id="194358at2759"/>